<protein>
    <submittedName>
        <fullName evidence="1">Uncharacterized protein</fullName>
    </submittedName>
</protein>
<evidence type="ECO:0000313" key="1">
    <source>
        <dbReference type="EMBL" id="MDH4572436.1"/>
    </source>
</evidence>
<gene>
    <name evidence="1" type="ORF">CUR86_08185</name>
</gene>
<dbReference type="Proteomes" id="UP001162135">
    <property type="component" value="Unassembled WGS sequence"/>
</dbReference>
<evidence type="ECO:0000313" key="2">
    <source>
        <dbReference type="Proteomes" id="UP001162135"/>
    </source>
</evidence>
<name>A0ABT6I4I7_9GAMM</name>
<proteinExistence type="predicted"/>
<accession>A0ABT6I4I7</accession>
<dbReference type="EMBL" id="PGFS01000001">
    <property type="protein sequence ID" value="MDH4572436.1"/>
    <property type="molecule type" value="Genomic_DNA"/>
</dbReference>
<reference evidence="1" key="1">
    <citation type="journal article" date="2015" name="Antonie Van Leeuwenhoek">
        <title>Comparative 16S rRNA signatures and multilocus sequence analysis for the genus Salinicola and description of Salinicola acroporae sp. nov., isolated from coral Acropora digitifera.</title>
        <authorList>
            <person name="Lepcha R.T."/>
            <person name="Poddar A."/>
            <person name="Schumann P."/>
            <person name="Das S.K."/>
        </authorList>
    </citation>
    <scope>NUCLEOTIDE SEQUENCE</scope>
    <source>
        <strain evidence="1">S4-41</strain>
    </source>
</reference>
<keyword evidence="2" id="KW-1185">Reference proteome</keyword>
<comment type="caution">
    <text evidence="1">The sequence shown here is derived from an EMBL/GenBank/DDBJ whole genome shotgun (WGS) entry which is preliminary data.</text>
</comment>
<sequence>MHPDEYVRGPRCRNCHRVNTLRIDKWADAKPWRQQVCRCDGYHFPHRRGSLWCYHNPAYPVDEDRRLFA</sequence>
<reference evidence="1" key="2">
    <citation type="submission" date="2017-11" db="EMBL/GenBank/DDBJ databases">
        <authorList>
            <person name="Das S.K."/>
        </authorList>
    </citation>
    <scope>NUCLEOTIDE SEQUENCE</scope>
    <source>
        <strain evidence="1">S4-41</strain>
    </source>
</reference>
<organism evidence="1 2">
    <name type="scientific">Salinicola acroporae</name>
    <dbReference type="NCBI Taxonomy" id="1541440"/>
    <lineage>
        <taxon>Bacteria</taxon>
        <taxon>Pseudomonadati</taxon>
        <taxon>Pseudomonadota</taxon>
        <taxon>Gammaproteobacteria</taxon>
        <taxon>Oceanospirillales</taxon>
        <taxon>Halomonadaceae</taxon>
        <taxon>Salinicola</taxon>
    </lineage>
</organism>